<organism evidence="1 2">
    <name type="scientific">Paenibacillus alvei</name>
    <name type="common">Bacillus alvei</name>
    <dbReference type="NCBI Taxonomy" id="44250"/>
    <lineage>
        <taxon>Bacteria</taxon>
        <taxon>Bacillati</taxon>
        <taxon>Bacillota</taxon>
        <taxon>Bacilli</taxon>
        <taxon>Bacillales</taxon>
        <taxon>Paenibacillaceae</taxon>
        <taxon>Paenibacillus</taxon>
    </lineage>
</organism>
<sequence>MAYAYDQWHVDEILLGVRNDQVLDLLCGHRPVRFVRFDTMEDKIMG</sequence>
<accession>A0AAP6ZUR5</accession>
<evidence type="ECO:0000313" key="2">
    <source>
        <dbReference type="Proteomes" id="UP000552038"/>
    </source>
</evidence>
<comment type="caution">
    <text evidence="1">The sequence shown here is derived from an EMBL/GenBank/DDBJ whole genome shotgun (WGS) entry which is preliminary data.</text>
</comment>
<dbReference type="Proteomes" id="UP000552038">
    <property type="component" value="Unassembled WGS sequence"/>
</dbReference>
<name>A0AAP6ZUR5_PAEAL</name>
<evidence type="ECO:0000313" key="1">
    <source>
        <dbReference type="EMBL" id="NOJ70136.1"/>
    </source>
</evidence>
<protein>
    <submittedName>
        <fullName evidence="1">Uncharacterized protein</fullName>
    </submittedName>
</protein>
<proteinExistence type="predicted"/>
<dbReference type="EMBL" id="JABFOR010000005">
    <property type="protein sequence ID" value="NOJ70136.1"/>
    <property type="molecule type" value="Genomic_DNA"/>
</dbReference>
<reference evidence="1 2" key="1">
    <citation type="submission" date="2020-05" db="EMBL/GenBank/DDBJ databases">
        <title>Whole genome sequencing and identification of novel metabolites from Paenibacillus alvei strain JR949.</title>
        <authorList>
            <person name="Rajendhran J."/>
            <person name="Sree Pranav P."/>
            <person name="Mahalakshmi B."/>
            <person name="Karthikeyan R."/>
        </authorList>
    </citation>
    <scope>NUCLEOTIDE SEQUENCE [LARGE SCALE GENOMIC DNA]</scope>
    <source>
        <strain evidence="1 2">JR949</strain>
    </source>
</reference>
<dbReference type="AlphaFoldDB" id="A0AAP6ZUR5"/>
<gene>
    <name evidence="1" type="ORF">HMI46_06175</name>
</gene>